<evidence type="ECO:0000313" key="1">
    <source>
        <dbReference type="EMBL" id="QPI52911.1"/>
    </source>
</evidence>
<name>A0AA48WJ01_9BURK</name>
<dbReference type="Pfam" id="PF09926">
    <property type="entry name" value="DUF2158"/>
    <property type="match status" value="1"/>
</dbReference>
<gene>
    <name evidence="1" type="ORF">IV454_16320</name>
</gene>
<evidence type="ECO:0000313" key="2">
    <source>
        <dbReference type="Proteomes" id="UP000662888"/>
    </source>
</evidence>
<keyword evidence="2" id="KW-1185">Reference proteome</keyword>
<dbReference type="InterPro" id="IPR019226">
    <property type="entry name" value="DUF2158"/>
</dbReference>
<sequence length="155" mass="16851">MSNTDHTKITSLIEQRIRDEVQHEGRKAVDAFVAVIEAELAKIGVSIMQVSMYRFVDEVRTEHLNNLVNDRIVALVKQLVQAGQPTAKAEPAAPTFQVGDKVVLKSGGPVMTIKRFGANGQAVCAWASDNFSGSHDFAPHCLVRAGTVQYNCVSS</sequence>
<dbReference type="Proteomes" id="UP000662888">
    <property type="component" value="Chromosome"/>
</dbReference>
<accession>A0AA48WJ01</accession>
<reference evidence="1 2" key="1">
    <citation type="submission" date="2020-11" db="EMBL/GenBank/DDBJ databases">
        <authorList>
            <person name="Sun Q."/>
        </authorList>
    </citation>
    <scope>NUCLEOTIDE SEQUENCE [LARGE SCALE GENOMIC DNA]</scope>
    <source>
        <strain evidence="1 2">P8398</strain>
    </source>
</reference>
<proteinExistence type="predicted"/>
<protein>
    <submittedName>
        <fullName evidence="1">DUF2158 domain-containing protein</fullName>
    </submittedName>
</protein>
<dbReference type="RefSeq" id="WP_206092349.1">
    <property type="nucleotide sequence ID" value="NZ_CP065053.1"/>
</dbReference>
<dbReference type="EMBL" id="CP065053">
    <property type="protein sequence ID" value="QPI52911.1"/>
    <property type="molecule type" value="Genomic_DNA"/>
</dbReference>
<organism evidence="1 2">
    <name type="scientific">Massilia antarctica</name>
    <dbReference type="NCBI Taxonomy" id="2765360"/>
    <lineage>
        <taxon>Bacteria</taxon>
        <taxon>Pseudomonadati</taxon>
        <taxon>Pseudomonadota</taxon>
        <taxon>Betaproteobacteria</taxon>
        <taxon>Burkholderiales</taxon>
        <taxon>Oxalobacteraceae</taxon>
        <taxon>Telluria group</taxon>
        <taxon>Massilia</taxon>
    </lineage>
</organism>